<evidence type="ECO:0000313" key="2">
    <source>
        <dbReference type="Proteomes" id="UP001652583"/>
    </source>
</evidence>
<feature type="compositionally biased region" description="Basic residues" evidence="1">
    <location>
        <begin position="267"/>
        <end position="278"/>
    </location>
</feature>
<dbReference type="GeneID" id="128311454"/>
<sequence>MSVGGRGEMEGGPLREATLSGSPAQKRVNRPQPQAGSISPLPHRPGPHSQVGDSQRGHRRPSSPPRYEAAIRSPHPTPALAPRRRSAPRHPFSASIQPRQPRSAGFQKAPCTPTPSPLGPPPSTAPTDGPPTPPGLDLSPKAQRSQALATQATNPPKMHLRPPRPAACHGHSRGHPRGRPSAARPSAPRGGRDSAAWASHVPSCVGHAGLDRCARGRAGAAAAVAGTPTRPRPRAPAPGSAGCGPGAETAASPRAVAAAPSPPPAPRRTRPLRARPRRPLATERTANVRWPSAAAALQGAL</sequence>
<organism evidence="2 3">
    <name type="scientific">Acinonyx jubatus</name>
    <name type="common">Cheetah</name>
    <dbReference type="NCBI Taxonomy" id="32536"/>
    <lineage>
        <taxon>Eukaryota</taxon>
        <taxon>Metazoa</taxon>
        <taxon>Chordata</taxon>
        <taxon>Craniata</taxon>
        <taxon>Vertebrata</taxon>
        <taxon>Euteleostomi</taxon>
        <taxon>Mammalia</taxon>
        <taxon>Eutheria</taxon>
        <taxon>Laurasiatheria</taxon>
        <taxon>Carnivora</taxon>
        <taxon>Feliformia</taxon>
        <taxon>Felidae</taxon>
        <taxon>Felinae</taxon>
        <taxon>Acinonyx</taxon>
    </lineage>
</organism>
<reference evidence="3" key="2">
    <citation type="submission" date="2025-08" db="UniProtKB">
        <authorList>
            <consortium name="RefSeq"/>
        </authorList>
    </citation>
    <scope>IDENTIFICATION</scope>
    <source>
        <tissue evidence="3">Blood</tissue>
    </source>
</reference>
<evidence type="ECO:0000256" key="1">
    <source>
        <dbReference type="SAM" id="MobiDB-lite"/>
    </source>
</evidence>
<name>A0ABM3NDY7_ACIJB</name>
<feature type="region of interest" description="Disordered" evidence="1">
    <location>
        <begin position="1"/>
        <end position="197"/>
    </location>
</feature>
<dbReference type="RefSeq" id="XP_053057643.1">
    <property type="nucleotide sequence ID" value="XM_053201668.1"/>
</dbReference>
<dbReference type="Proteomes" id="UP001652583">
    <property type="component" value="Chromosome X"/>
</dbReference>
<evidence type="ECO:0000313" key="3">
    <source>
        <dbReference type="RefSeq" id="XP_053057643.1"/>
    </source>
</evidence>
<feature type="compositionally biased region" description="Low complexity" evidence="1">
    <location>
        <begin position="246"/>
        <end position="259"/>
    </location>
</feature>
<reference evidence="2" key="1">
    <citation type="submission" date="2025-05" db="UniProtKB">
        <authorList>
            <consortium name="RefSeq"/>
        </authorList>
    </citation>
    <scope>NUCLEOTIDE SEQUENCE [LARGE SCALE GENOMIC DNA]</scope>
</reference>
<proteinExistence type="predicted"/>
<feature type="region of interest" description="Disordered" evidence="1">
    <location>
        <begin position="215"/>
        <end position="287"/>
    </location>
</feature>
<protein>
    <submittedName>
        <fullName evidence="3">Basic salivary proline-rich protein 4-like</fullName>
    </submittedName>
</protein>
<feature type="compositionally biased region" description="Polar residues" evidence="1">
    <location>
        <begin position="142"/>
        <end position="154"/>
    </location>
</feature>
<gene>
    <name evidence="3" type="primary">LOC128311454</name>
</gene>
<feature type="compositionally biased region" description="Low complexity" evidence="1">
    <location>
        <begin position="216"/>
        <end position="229"/>
    </location>
</feature>
<feature type="compositionally biased region" description="Pro residues" evidence="1">
    <location>
        <begin position="112"/>
        <end position="134"/>
    </location>
</feature>
<accession>A0ABM3NDY7</accession>
<keyword evidence="2" id="KW-1185">Reference proteome</keyword>